<dbReference type="GO" id="GO:0005737">
    <property type="term" value="C:cytoplasm"/>
    <property type="evidence" value="ECO:0007669"/>
    <property type="project" value="UniProtKB-SubCell"/>
</dbReference>
<dbReference type="SUPFAM" id="SSF52374">
    <property type="entry name" value="Nucleotidylyl transferase"/>
    <property type="match status" value="1"/>
</dbReference>
<dbReference type="Pfam" id="PF01467">
    <property type="entry name" value="CTP_transf_like"/>
    <property type="match status" value="1"/>
</dbReference>
<comment type="subunit">
    <text evidence="9">Homohexamer.</text>
</comment>
<feature type="binding site" evidence="9">
    <location>
        <begin position="9"/>
        <end position="10"/>
    </location>
    <ligand>
        <name>ATP</name>
        <dbReference type="ChEBI" id="CHEBI:30616"/>
    </ligand>
</feature>
<feature type="binding site" evidence="9">
    <location>
        <position position="98"/>
    </location>
    <ligand>
        <name>ATP</name>
        <dbReference type="ChEBI" id="CHEBI:30616"/>
    </ligand>
</feature>
<keyword evidence="5 9" id="KW-0067">ATP-binding</keyword>
<gene>
    <name evidence="9" type="primary">coaD</name>
    <name evidence="11" type="ORF">EDD75_1694</name>
</gene>
<feature type="binding site" evidence="9">
    <location>
        <position position="17"/>
    </location>
    <ligand>
        <name>ATP</name>
        <dbReference type="ChEBI" id="CHEBI:30616"/>
    </ligand>
</feature>
<evidence type="ECO:0000256" key="2">
    <source>
        <dbReference type="ARBA" id="ARBA00022679"/>
    </source>
</evidence>
<sequence>MKIAVYPGSFDPVTNGHLDIIVRARALFDRVIVAVAENPHKKPLFPVTERVEMLRSVLAGFPDVKVDAYSGLTVFYARKQGACAIIRGLRAISDFENEFVMALTNKKLAPEIETLFLMTEAKYSFISSSAVKEVAFYGGCLKDMVPPLVEAALRAKFSGSRENEGDFSA</sequence>
<organism evidence="11 12">
    <name type="scientific">Thermodesulfitimonas autotrophica</name>
    <dbReference type="NCBI Taxonomy" id="1894989"/>
    <lineage>
        <taxon>Bacteria</taxon>
        <taxon>Bacillati</taxon>
        <taxon>Bacillota</taxon>
        <taxon>Clostridia</taxon>
        <taxon>Thermoanaerobacterales</taxon>
        <taxon>Thermoanaerobacteraceae</taxon>
        <taxon>Thermodesulfitimonas</taxon>
    </lineage>
</organism>
<comment type="catalytic activity">
    <reaction evidence="8 9">
        <text>(R)-4'-phosphopantetheine + ATP + H(+) = 3'-dephospho-CoA + diphosphate</text>
        <dbReference type="Rhea" id="RHEA:19801"/>
        <dbReference type="ChEBI" id="CHEBI:15378"/>
        <dbReference type="ChEBI" id="CHEBI:30616"/>
        <dbReference type="ChEBI" id="CHEBI:33019"/>
        <dbReference type="ChEBI" id="CHEBI:57328"/>
        <dbReference type="ChEBI" id="CHEBI:61723"/>
        <dbReference type="EC" id="2.7.7.3"/>
    </reaction>
</comment>
<dbReference type="GO" id="GO:0005524">
    <property type="term" value="F:ATP binding"/>
    <property type="evidence" value="ECO:0007669"/>
    <property type="project" value="UniProtKB-KW"/>
</dbReference>
<feature type="binding site" evidence="9">
    <location>
        <position position="9"/>
    </location>
    <ligand>
        <name>substrate</name>
    </ligand>
</feature>
<dbReference type="GO" id="GO:0004595">
    <property type="term" value="F:pantetheine-phosphate adenylyltransferase activity"/>
    <property type="evidence" value="ECO:0007669"/>
    <property type="project" value="UniProtKB-UniRule"/>
</dbReference>
<name>A0A3N5ADG4_9THEO</name>
<dbReference type="PANTHER" id="PTHR21342:SF1">
    <property type="entry name" value="PHOSPHOPANTETHEINE ADENYLYLTRANSFERASE"/>
    <property type="match status" value="1"/>
</dbReference>
<dbReference type="InterPro" id="IPR004821">
    <property type="entry name" value="Cyt_trans-like"/>
</dbReference>
<accession>A0A3N5ADG4</accession>
<dbReference type="UniPathway" id="UPA00241">
    <property type="reaction ID" value="UER00355"/>
</dbReference>
<dbReference type="GO" id="GO:0015937">
    <property type="term" value="P:coenzyme A biosynthetic process"/>
    <property type="evidence" value="ECO:0007669"/>
    <property type="project" value="UniProtKB-UniRule"/>
</dbReference>
<feature type="site" description="Transition state stabilizer" evidence="9">
    <location>
        <position position="17"/>
    </location>
</feature>
<feature type="binding site" evidence="9">
    <location>
        <begin position="123"/>
        <end position="129"/>
    </location>
    <ligand>
        <name>ATP</name>
        <dbReference type="ChEBI" id="CHEBI:30616"/>
    </ligand>
</feature>
<evidence type="ECO:0000313" key="12">
    <source>
        <dbReference type="Proteomes" id="UP000282654"/>
    </source>
</evidence>
<keyword evidence="6 9" id="KW-0460">Magnesium</keyword>
<dbReference type="NCBIfam" id="TIGR01510">
    <property type="entry name" value="coaD_prev_kdtB"/>
    <property type="match status" value="1"/>
</dbReference>
<dbReference type="RefSeq" id="WP_123930939.1">
    <property type="nucleotide sequence ID" value="NZ_RKRE01000003.1"/>
</dbReference>
<feature type="binding site" evidence="9">
    <location>
        <begin position="88"/>
        <end position="90"/>
    </location>
    <ligand>
        <name>ATP</name>
        <dbReference type="ChEBI" id="CHEBI:30616"/>
    </ligand>
</feature>
<dbReference type="OrthoDB" id="9806661at2"/>
<comment type="caution">
    <text evidence="11">The sequence shown here is derived from an EMBL/GenBank/DDBJ whole genome shotgun (WGS) entry which is preliminary data.</text>
</comment>
<protein>
    <recommendedName>
        <fullName evidence="9">Phosphopantetheine adenylyltransferase</fullName>
        <ecNumber evidence="9">2.7.7.3</ecNumber>
    </recommendedName>
    <alternativeName>
        <fullName evidence="9">Dephospho-CoA pyrophosphorylase</fullName>
    </alternativeName>
    <alternativeName>
        <fullName evidence="9">Pantetheine-phosphate adenylyltransferase</fullName>
        <shortName evidence="9">PPAT</shortName>
    </alternativeName>
</protein>
<feature type="domain" description="Cytidyltransferase-like" evidence="10">
    <location>
        <begin position="5"/>
        <end position="133"/>
    </location>
</feature>
<dbReference type="EC" id="2.7.7.3" evidence="9"/>
<dbReference type="Gene3D" id="3.40.50.620">
    <property type="entry name" value="HUPs"/>
    <property type="match status" value="1"/>
</dbReference>
<keyword evidence="3 9" id="KW-0548">Nucleotidyltransferase</keyword>
<proteinExistence type="inferred from homology"/>
<keyword evidence="7 9" id="KW-0173">Coenzyme A biosynthesis</keyword>
<dbReference type="CDD" id="cd02163">
    <property type="entry name" value="PPAT"/>
    <property type="match status" value="1"/>
</dbReference>
<reference evidence="11 12" key="1">
    <citation type="submission" date="2018-11" db="EMBL/GenBank/DDBJ databases">
        <title>Genomic Encyclopedia of Type Strains, Phase IV (KMG-IV): sequencing the most valuable type-strain genomes for metagenomic binning, comparative biology and taxonomic classification.</title>
        <authorList>
            <person name="Goeker M."/>
        </authorList>
    </citation>
    <scope>NUCLEOTIDE SEQUENCE [LARGE SCALE GENOMIC DNA]</scope>
    <source>
        <strain evidence="11 12">DSM 102936</strain>
    </source>
</reference>
<comment type="similarity">
    <text evidence="9">Belongs to the bacterial CoaD family.</text>
</comment>
<evidence type="ECO:0000256" key="5">
    <source>
        <dbReference type="ARBA" id="ARBA00022840"/>
    </source>
</evidence>
<feature type="binding site" evidence="9">
    <location>
        <position position="41"/>
    </location>
    <ligand>
        <name>substrate</name>
    </ligand>
</feature>
<feature type="binding site" evidence="9">
    <location>
        <position position="87"/>
    </location>
    <ligand>
        <name>substrate</name>
    </ligand>
</feature>
<evidence type="ECO:0000256" key="4">
    <source>
        <dbReference type="ARBA" id="ARBA00022741"/>
    </source>
</evidence>
<evidence type="ECO:0000259" key="10">
    <source>
        <dbReference type="Pfam" id="PF01467"/>
    </source>
</evidence>
<dbReference type="AlphaFoldDB" id="A0A3N5ADG4"/>
<evidence type="ECO:0000256" key="3">
    <source>
        <dbReference type="ARBA" id="ARBA00022695"/>
    </source>
</evidence>
<feature type="binding site" evidence="9">
    <location>
        <position position="73"/>
    </location>
    <ligand>
        <name>substrate</name>
    </ligand>
</feature>
<keyword evidence="4 9" id="KW-0547">Nucleotide-binding</keyword>
<comment type="pathway">
    <text evidence="9">Cofactor biosynthesis; coenzyme A biosynthesis; CoA from (R)-pantothenate: step 4/5.</text>
</comment>
<keyword evidence="1 9" id="KW-0963">Cytoplasm</keyword>
<comment type="subcellular location">
    <subcellularLocation>
        <location evidence="9">Cytoplasm</location>
    </subcellularLocation>
</comment>
<dbReference type="Proteomes" id="UP000282654">
    <property type="component" value="Unassembled WGS sequence"/>
</dbReference>
<evidence type="ECO:0000256" key="6">
    <source>
        <dbReference type="ARBA" id="ARBA00022842"/>
    </source>
</evidence>
<dbReference type="PANTHER" id="PTHR21342">
    <property type="entry name" value="PHOSPHOPANTETHEINE ADENYLYLTRANSFERASE"/>
    <property type="match status" value="1"/>
</dbReference>
<dbReference type="EMBL" id="RKRE01000003">
    <property type="protein sequence ID" value="RPF42593.1"/>
    <property type="molecule type" value="Genomic_DNA"/>
</dbReference>
<keyword evidence="2 9" id="KW-0808">Transferase</keyword>
<comment type="cofactor">
    <cofactor evidence="9">
        <name>Mg(2+)</name>
        <dbReference type="ChEBI" id="CHEBI:18420"/>
    </cofactor>
</comment>
<evidence type="ECO:0000256" key="9">
    <source>
        <dbReference type="HAMAP-Rule" id="MF_00151"/>
    </source>
</evidence>
<comment type="function">
    <text evidence="9">Reversibly transfers an adenylyl group from ATP to 4'-phosphopantetheine, yielding dephospho-CoA (dPCoA) and pyrophosphate.</text>
</comment>
<dbReference type="NCBIfam" id="TIGR00125">
    <property type="entry name" value="cyt_tran_rel"/>
    <property type="match status" value="1"/>
</dbReference>
<keyword evidence="12" id="KW-1185">Reference proteome</keyword>
<evidence type="ECO:0000313" key="11">
    <source>
        <dbReference type="EMBL" id="RPF42593.1"/>
    </source>
</evidence>
<dbReference type="HAMAP" id="MF_00151">
    <property type="entry name" value="PPAT_bact"/>
    <property type="match status" value="1"/>
</dbReference>
<evidence type="ECO:0000256" key="8">
    <source>
        <dbReference type="ARBA" id="ARBA00029346"/>
    </source>
</evidence>
<evidence type="ECO:0000256" key="7">
    <source>
        <dbReference type="ARBA" id="ARBA00022993"/>
    </source>
</evidence>
<dbReference type="InterPro" id="IPR001980">
    <property type="entry name" value="PPAT"/>
</dbReference>
<dbReference type="InterPro" id="IPR014729">
    <property type="entry name" value="Rossmann-like_a/b/a_fold"/>
</dbReference>
<evidence type="ECO:0000256" key="1">
    <source>
        <dbReference type="ARBA" id="ARBA00022490"/>
    </source>
</evidence>
<dbReference type="PRINTS" id="PR01020">
    <property type="entry name" value="LPSBIOSNTHSS"/>
</dbReference>